<evidence type="ECO:0000259" key="3">
    <source>
        <dbReference type="Pfam" id="PF02342"/>
    </source>
</evidence>
<evidence type="ECO:0000256" key="2">
    <source>
        <dbReference type="SAM" id="MobiDB-lite"/>
    </source>
</evidence>
<dbReference type="PANTHER" id="PTHR32097">
    <property type="entry name" value="CAMP-BINDING PROTEIN 1-RELATED"/>
    <property type="match status" value="1"/>
</dbReference>
<reference evidence="4 5" key="1">
    <citation type="submission" date="2017-06" db="EMBL/GenBank/DDBJ databases">
        <authorList>
            <person name="Kim H.J."/>
            <person name="Triplett B.A."/>
        </authorList>
    </citation>
    <scope>NUCLEOTIDE SEQUENCE [LARGE SCALE GENOMIC DNA]</scope>
    <source>
        <strain evidence="4">FRACA_ARgP5</strain>
    </source>
</reference>
<dbReference type="RefSeq" id="WP_243408180.1">
    <property type="nucleotide sequence ID" value="NZ_FZMO01000564.1"/>
</dbReference>
<feature type="compositionally biased region" description="Basic residues" evidence="2">
    <location>
        <begin position="23"/>
        <end position="41"/>
    </location>
</feature>
<feature type="region of interest" description="Disordered" evidence="2">
    <location>
        <begin position="1"/>
        <end position="63"/>
    </location>
</feature>
<keyword evidence="5" id="KW-1185">Reference proteome</keyword>
<dbReference type="InterPro" id="IPR051324">
    <property type="entry name" value="Stress/Tellurium_Resist"/>
</dbReference>
<feature type="compositionally biased region" description="Low complexity" evidence="2">
    <location>
        <begin position="7"/>
        <end position="22"/>
    </location>
</feature>
<dbReference type="Pfam" id="PF02342">
    <property type="entry name" value="TerD"/>
    <property type="match status" value="1"/>
</dbReference>
<dbReference type="EMBL" id="FZMO01000564">
    <property type="protein sequence ID" value="SNQ52190.1"/>
    <property type="molecule type" value="Genomic_DNA"/>
</dbReference>
<organism evidence="4 5">
    <name type="scientific">Frankia canadensis</name>
    <dbReference type="NCBI Taxonomy" id="1836972"/>
    <lineage>
        <taxon>Bacteria</taxon>
        <taxon>Bacillati</taxon>
        <taxon>Actinomycetota</taxon>
        <taxon>Actinomycetes</taxon>
        <taxon>Frankiales</taxon>
        <taxon>Frankiaceae</taxon>
        <taxon>Frankia</taxon>
    </lineage>
</organism>
<gene>
    <name evidence="4" type="ORF">FRACA_950009</name>
</gene>
<dbReference type="Proteomes" id="UP000234331">
    <property type="component" value="Unassembled WGS sequence"/>
</dbReference>
<evidence type="ECO:0000313" key="5">
    <source>
        <dbReference type="Proteomes" id="UP000234331"/>
    </source>
</evidence>
<feature type="domain" description="TerD" evidence="3">
    <location>
        <begin position="381"/>
        <end position="550"/>
    </location>
</feature>
<proteinExistence type="inferred from homology"/>
<evidence type="ECO:0000256" key="1">
    <source>
        <dbReference type="ARBA" id="ARBA00008775"/>
    </source>
</evidence>
<protein>
    <recommendedName>
        <fullName evidence="3">TerD domain-containing protein</fullName>
    </recommendedName>
</protein>
<evidence type="ECO:0000313" key="4">
    <source>
        <dbReference type="EMBL" id="SNQ52190.1"/>
    </source>
</evidence>
<accession>A0A2I2L2P1</accession>
<dbReference type="InterPro" id="IPR003325">
    <property type="entry name" value="TerD"/>
</dbReference>
<name>A0A2I2L2P1_9ACTN</name>
<dbReference type="AlphaFoldDB" id="A0A2I2L2P1"/>
<feature type="compositionally biased region" description="Low complexity" evidence="2">
    <location>
        <begin position="42"/>
        <end position="59"/>
    </location>
</feature>
<dbReference type="Gene3D" id="2.60.60.30">
    <property type="entry name" value="sav2460 like domains"/>
    <property type="match status" value="1"/>
</dbReference>
<sequence>MGGGRSGLSSGLGPFSYYTSTGGRRRSGHARSSHGRGRSRPRSGAGSHGPTRAQLAELQRQARRQAAEEAFGALVALERHLTTLHLESFPTTVAPPDLGPEPVDPAAVLADLESRELGGLGTFDFGGRREAKRRARAGLDSAVAAEQAARAHRYQDQRAVELEAWHALAGNDPGAVLDALEVAFADNESDAVAVNCEQTDAGALVSLVVLVQAVDALPERKPVRSAAGAPTTPKRTKKELHDLYAWWLASTVLATVKEAFAVAPRIAGAQVLVVRRDTAASDPANYLTAVYTGRFDRARLTRWDWTRVDPVEELLRAPSAHLQRKGASREIAALGLRDEPDIAALLTVIRDAYSQGQSLSDLAGTPPEPPAGTPPPDGGVVLVRGANTPLPHAPVQVVVAWDGGAADDLDISALLCGADGRVIDPEAMVFYNQPVGAGGAVRAAGRSHQPTTAALTDRITIDLLRIPVAIHRIAIAASLDGSGAPTLAAATDLRVTVTTTDETVAVFPLTGLSTEAAAIAVEIYRRDGTWRLRAVGQGWTTGLAGLASDYGIDVTT</sequence>
<comment type="similarity">
    <text evidence="1">Belongs to the CAPAB/TerDEXZ family.</text>
</comment>
<dbReference type="CDD" id="cd06974">
    <property type="entry name" value="TerD_like"/>
    <property type="match status" value="1"/>
</dbReference>
<dbReference type="PANTHER" id="PTHR32097:SF4">
    <property type="entry name" value="GENERAL STRESS PROTEIN 16U"/>
    <property type="match status" value="1"/>
</dbReference>